<dbReference type="KEGG" id="lal:AT746_01200"/>
<evidence type="ECO:0000259" key="1">
    <source>
        <dbReference type="PROSITE" id="PS51186"/>
    </source>
</evidence>
<keyword evidence="3" id="KW-1185">Reference proteome</keyword>
<dbReference type="Proteomes" id="UP000068447">
    <property type="component" value="Chromosome"/>
</dbReference>
<dbReference type="PROSITE" id="PS51186">
    <property type="entry name" value="GNAT"/>
    <property type="match status" value="1"/>
</dbReference>
<evidence type="ECO:0000313" key="2">
    <source>
        <dbReference type="EMBL" id="ALT00260.1"/>
    </source>
</evidence>
<dbReference type="PANTHER" id="PTHR39173">
    <property type="entry name" value="ACETYLTRANSFERASE"/>
    <property type="match status" value="1"/>
</dbReference>
<dbReference type="PANTHER" id="PTHR39173:SF1">
    <property type="entry name" value="ACETYLTRANSFERASE"/>
    <property type="match status" value="1"/>
</dbReference>
<feature type="domain" description="N-acetyltransferase" evidence="1">
    <location>
        <begin position="8"/>
        <end position="170"/>
    </location>
</feature>
<protein>
    <submittedName>
        <fullName evidence="2">GNAT family acetyltransferase</fullName>
    </submittedName>
</protein>
<reference evidence="2 3" key="1">
    <citation type="submission" date="2015-12" db="EMBL/GenBank/DDBJ databases">
        <title>Complete genome of Lacimicrobium alkaliphilum KCTC 32984.</title>
        <authorList>
            <person name="Kim S.-G."/>
            <person name="Lee Y.-J."/>
        </authorList>
    </citation>
    <scope>NUCLEOTIDE SEQUENCE [LARGE SCALE GENOMIC DNA]</scope>
    <source>
        <strain evidence="2 3">YelD216</strain>
    </source>
</reference>
<dbReference type="InterPro" id="IPR016181">
    <property type="entry name" value="Acyl_CoA_acyltransferase"/>
</dbReference>
<accession>A0A0U2ZBF4</accession>
<name>A0A0U2ZBF4_9ALTE</name>
<dbReference type="Pfam" id="PF00583">
    <property type="entry name" value="Acetyltransf_1"/>
    <property type="match status" value="1"/>
</dbReference>
<sequence>MKLIAPDMHYQQSYHQYIQELGDEERYPFPLDFDYQDFPAYLARLTEFEQGVNLPPGYVPSSTYWLVENDELIGVSSLRHSLNDIIRHAGGHIGLSIRPSHRGKGLSKTLLQLTIGKAKAMGIKTVHIHCYRHNTASARMIMACGGVLESEVILDQSPEPEIIQRYLLSP</sequence>
<dbReference type="STRING" id="1526571.AT746_01200"/>
<dbReference type="InterPro" id="IPR000182">
    <property type="entry name" value="GNAT_dom"/>
</dbReference>
<evidence type="ECO:0000313" key="3">
    <source>
        <dbReference type="Proteomes" id="UP000068447"/>
    </source>
</evidence>
<dbReference type="EMBL" id="CP013650">
    <property type="protein sequence ID" value="ALT00260.1"/>
    <property type="molecule type" value="Genomic_DNA"/>
</dbReference>
<dbReference type="GO" id="GO:0016747">
    <property type="term" value="F:acyltransferase activity, transferring groups other than amino-acyl groups"/>
    <property type="evidence" value="ECO:0007669"/>
    <property type="project" value="InterPro"/>
</dbReference>
<dbReference type="CDD" id="cd04301">
    <property type="entry name" value="NAT_SF"/>
    <property type="match status" value="1"/>
</dbReference>
<dbReference type="AlphaFoldDB" id="A0A0U2ZBF4"/>
<dbReference type="SUPFAM" id="SSF55729">
    <property type="entry name" value="Acyl-CoA N-acyltransferases (Nat)"/>
    <property type="match status" value="1"/>
</dbReference>
<organism evidence="2 3">
    <name type="scientific">Lacimicrobium alkaliphilum</name>
    <dbReference type="NCBI Taxonomy" id="1526571"/>
    <lineage>
        <taxon>Bacteria</taxon>
        <taxon>Pseudomonadati</taxon>
        <taxon>Pseudomonadota</taxon>
        <taxon>Gammaproteobacteria</taxon>
        <taxon>Alteromonadales</taxon>
        <taxon>Alteromonadaceae</taxon>
        <taxon>Lacimicrobium</taxon>
    </lineage>
</organism>
<proteinExistence type="predicted"/>
<keyword evidence="2" id="KW-0808">Transferase</keyword>
<dbReference type="Gene3D" id="3.40.630.30">
    <property type="match status" value="1"/>
</dbReference>
<gene>
    <name evidence="2" type="ORF">AT746_01200</name>
</gene>